<accession>A0A0E9TB94</accession>
<dbReference type="AlphaFoldDB" id="A0A0E9TB94"/>
<proteinExistence type="predicted"/>
<sequence>MKTSLGDCVRCVLTFTDAWQYCYGHKVSVVIIQPVNPVKC</sequence>
<reference evidence="1" key="1">
    <citation type="submission" date="2014-11" db="EMBL/GenBank/DDBJ databases">
        <authorList>
            <person name="Amaro Gonzalez C."/>
        </authorList>
    </citation>
    <scope>NUCLEOTIDE SEQUENCE</scope>
</reference>
<reference evidence="1" key="2">
    <citation type="journal article" date="2015" name="Fish Shellfish Immunol.">
        <title>Early steps in the European eel (Anguilla anguilla)-Vibrio vulnificus interaction in the gills: Role of the RtxA13 toxin.</title>
        <authorList>
            <person name="Callol A."/>
            <person name="Pajuelo D."/>
            <person name="Ebbesson L."/>
            <person name="Teles M."/>
            <person name="MacKenzie S."/>
            <person name="Amaro C."/>
        </authorList>
    </citation>
    <scope>NUCLEOTIDE SEQUENCE</scope>
</reference>
<dbReference type="EMBL" id="GBXM01058594">
    <property type="protein sequence ID" value="JAH49983.1"/>
    <property type="molecule type" value="Transcribed_RNA"/>
</dbReference>
<evidence type="ECO:0000313" key="1">
    <source>
        <dbReference type="EMBL" id="JAH49983.1"/>
    </source>
</evidence>
<protein>
    <submittedName>
        <fullName evidence="1">Uncharacterized protein</fullName>
    </submittedName>
</protein>
<organism evidence="1">
    <name type="scientific">Anguilla anguilla</name>
    <name type="common">European freshwater eel</name>
    <name type="synonym">Muraena anguilla</name>
    <dbReference type="NCBI Taxonomy" id="7936"/>
    <lineage>
        <taxon>Eukaryota</taxon>
        <taxon>Metazoa</taxon>
        <taxon>Chordata</taxon>
        <taxon>Craniata</taxon>
        <taxon>Vertebrata</taxon>
        <taxon>Euteleostomi</taxon>
        <taxon>Actinopterygii</taxon>
        <taxon>Neopterygii</taxon>
        <taxon>Teleostei</taxon>
        <taxon>Anguilliformes</taxon>
        <taxon>Anguillidae</taxon>
        <taxon>Anguilla</taxon>
    </lineage>
</organism>
<name>A0A0E9TB94_ANGAN</name>